<dbReference type="InterPro" id="IPR000600">
    <property type="entry name" value="ROK"/>
</dbReference>
<feature type="domain" description="HTH iclR-type" evidence="2">
    <location>
        <begin position="33"/>
        <end position="74"/>
    </location>
</feature>
<dbReference type="KEGG" id="aser:Asera_42800"/>
<dbReference type="Pfam" id="PF09339">
    <property type="entry name" value="HTH_IclR"/>
    <property type="match status" value="1"/>
</dbReference>
<dbReference type="PANTHER" id="PTHR18964">
    <property type="entry name" value="ROK (REPRESSOR, ORF, KINASE) FAMILY"/>
    <property type="match status" value="1"/>
</dbReference>
<reference evidence="3" key="1">
    <citation type="submission" date="2020-08" db="EMBL/GenBank/DDBJ databases">
        <title>Whole genome shotgun sequence of Actinocatenispora sera NBRC 101916.</title>
        <authorList>
            <person name="Komaki H."/>
            <person name="Tamura T."/>
        </authorList>
    </citation>
    <scope>NUCLEOTIDE SEQUENCE</scope>
    <source>
        <strain evidence="3">NBRC 101916</strain>
    </source>
</reference>
<dbReference type="GO" id="GO:0006355">
    <property type="term" value="P:regulation of DNA-templated transcription"/>
    <property type="evidence" value="ECO:0007669"/>
    <property type="project" value="InterPro"/>
</dbReference>
<proteinExistence type="inferred from homology"/>
<dbReference type="AlphaFoldDB" id="A0A810L6C1"/>
<dbReference type="GO" id="GO:0003677">
    <property type="term" value="F:DNA binding"/>
    <property type="evidence" value="ECO:0007669"/>
    <property type="project" value="InterPro"/>
</dbReference>
<organism evidence="3 4">
    <name type="scientific">Actinocatenispora sera</name>
    <dbReference type="NCBI Taxonomy" id="390989"/>
    <lineage>
        <taxon>Bacteria</taxon>
        <taxon>Bacillati</taxon>
        <taxon>Actinomycetota</taxon>
        <taxon>Actinomycetes</taxon>
        <taxon>Micromonosporales</taxon>
        <taxon>Micromonosporaceae</taxon>
        <taxon>Actinocatenispora</taxon>
    </lineage>
</organism>
<sequence length="398" mass="40746">MGGAASGDGERMAVQQGGGADLARLRRFNEQAVLTAVRAAGARRVAEIAADTGLSRASVEDVVRGLIERGWLAEQAPVAVGRGRPARRYRFRGEAGRLLGIDIGAYNIRAAVADLNGTVLASVRTASTPRSSRSRRLAALDAAVRDCLAAADTNPGAVWVTGVGTTGWVDRAGRVVLANAIPDWSGVDLAGHLSAALPGPVLVENDSKLAALAEQRRGAGRGVPDMVLLQAGRRTGIGLVIDGRLHRGAGGVAGDLSLLPTLKWESAVEFLRQCPLPPTGVLAGNRIDAVLAAAGAGDPAATRAVRRYVRTMAGAAAAAVAIVDPVALVLAGSLSRRGDVLLPPLVEELALLCLRPPEVRVSTLGADAVALGGVCLAQDRLESHLAGTDRPLAAPAAS</sequence>
<dbReference type="Gene3D" id="3.30.420.40">
    <property type="match status" value="2"/>
</dbReference>
<evidence type="ECO:0000256" key="1">
    <source>
        <dbReference type="ARBA" id="ARBA00006479"/>
    </source>
</evidence>
<gene>
    <name evidence="3" type="ORF">Asera_42800</name>
</gene>
<dbReference type="EMBL" id="AP023354">
    <property type="protein sequence ID" value="BCJ30172.1"/>
    <property type="molecule type" value="Genomic_DNA"/>
</dbReference>
<name>A0A810L6C1_9ACTN</name>
<keyword evidence="4" id="KW-1185">Reference proteome</keyword>
<dbReference type="Gene3D" id="1.10.10.10">
    <property type="entry name" value="Winged helix-like DNA-binding domain superfamily/Winged helix DNA-binding domain"/>
    <property type="match status" value="1"/>
</dbReference>
<dbReference type="InterPro" id="IPR043129">
    <property type="entry name" value="ATPase_NBD"/>
</dbReference>
<dbReference type="SUPFAM" id="SSF53067">
    <property type="entry name" value="Actin-like ATPase domain"/>
    <property type="match status" value="1"/>
</dbReference>
<dbReference type="InterPro" id="IPR036390">
    <property type="entry name" value="WH_DNA-bd_sf"/>
</dbReference>
<dbReference type="CDD" id="cd23763">
    <property type="entry name" value="ASKHA_ATPase_ROK"/>
    <property type="match status" value="1"/>
</dbReference>
<dbReference type="SUPFAM" id="SSF46785">
    <property type="entry name" value="Winged helix' DNA-binding domain"/>
    <property type="match status" value="1"/>
</dbReference>
<dbReference type="Pfam" id="PF00480">
    <property type="entry name" value="ROK"/>
    <property type="match status" value="2"/>
</dbReference>
<protein>
    <submittedName>
        <fullName evidence="3">Transcriptional regulator</fullName>
    </submittedName>
</protein>
<evidence type="ECO:0000313" key="3">
    <source>
        <dbReference type="EMBL" id="BCJ30172.1"/>
    </source>
</evidence>
<dbReference type="PANTHER" id="PTHR18964:SF149">
    <property type="entry name" value="BIFUNCTIONAL UDP-N-ACETYLGLUCOSAMINE 2-EPIMERASE_N-ACETYLMANNOSAMINE KINASE"/>
    <property type="match status" value="1"/>
</dbReference>
<dbReference type="InterPro" id="IPR036388">
    <property type="entry name" value="WH-like_DNA-bd_sf"/>
</dbReference>
<dbReference type="InterPro" id="IPR005471">
    <property type="entry name" value="Tscrpt_reg_IclR_N"/>
</dbReference>
<comment type="similarity">
    <text evidence="1">Belongs to the ROK (NagC/XylR) family.</text>
</comment>
<evidence type="ECO:0000259" key="2">
    <source>
        <dbReference type="Pfam" id="PF09339"/>
    </source>
</evidence>
<accession>A0A810L6C1</accession>
<evidence type="ECO:0000313" key="4">
    <source>
        <dbReference type="Proteomes" id="UP000680750"/>
    </source>
</evidence>
<dbReference type="Proteomes" id="UP000680750">
    <property type="component" value="Chromosome"/>
</dbReference>